<evidence type="ECO:0000259" key="1">
    <source>
        <dbReference type="Pfam" id="PF13799"/>
    </source>
</evidence>
<organism evidence="2 3">
    <name type="scientific">Brevibacillus parabrevis</name>
    <dbReference type="NCBI Taxonomy" id="54914"/>
    <lineage>
        <taxon>Bacteria</taxon>
        <taxon>Bacillati</taxon>
        <taxon>Bacillota</taxon>
        <taxon>Bacilli</taxon>
        <taxon>Bacillales</taxon>
        <taxon>Paenibacillaceae</taxon>
        <taxon>Brevibacillus</taxon>
    </lineage>
</organism>
<evidence type="ECO:0000313" key="3">
    <source>
        <dbReference type="Proteomes" id="UP000316882"/>
    </source>
</evidence>
<dbReference type="GeneID" id="87614161"/>
<keyword evidence="3" id="KW-1185">Reference proteome</keyword>
<dbReference type="EMBL" id="BJMH01000005">
    <property type="protein sequence ID" value="GEB31819.1"/>
    <property type="molecule type" value="Genomic_DNA"/>
</dbReference>
<name>A0A4Y3PL06_BREPA</name>
<dbReference type="Pfam" id="PF13799">
    <property type="entry name" value="DUF4183"/>
    <property type="match status" value="1"/>
</dbReference>
<dbReference type="STRING" id="54914.AV540_21515"/>
<evidence type="ECO:0000313" key="2">
    <source>
        <dbReference type="EMBL" id="GEB31819.1"/>
    </source>
</evidence>
<protein>
    <recommendedName>
        <fullName evidence="1">DUF4183 domain-containing protein</fullName>
    </recommendedName>
</protein>
<accession>A0A4Y3PL06</accession>
<dbReference type="InterPro" id="IPR025237">
    <property type="entry name" value="DUF4183"/>
</dbReference>
<dbReference type="AlphaFoldDB" id="A0A4Y3PL06"/>
<dbReference type="RefSeq" id="WP_167470283.1">
    <property type="nucleotide sequence ID" value="NZ_BJMH01000005.1"/>
</dbReference>
<comment type="caution">
    <text evidence="2">The sequence shown here is derived from an EMBL/GenBank/DDBJ whole genome shotgun (WGS) entry which is preliminary data.</text>
</comment>
<feature type="domain" description="DUF4183" evidence="1">
    <location>
        <begin position="49"/>
        <end position="120"/>
    </location>
</feature>
<dbReference type="Proteomes" id="UP000316882">
    <property type="component" value="Unassembled WGS sequence"/>
</dbReference>
<gene>
    <name evidence="2" type="ORF">BPA01_13990</name>
</gene>
<proteinExistence type="predicted"/>
<sequence>MFTDKASEAKAKKIEAEKATRLCAEPELEKQERQQKQTHLKADCHYFCAIADGTKRVYTDEDAWLPYTTSGILDPDCVSLVNLFINGMIQPPVLYEVAKGRLRLLTKEPPGKDVSIVLQFIAIAAS</sequence>
<reference evidence="2 3" key="1">
    <citation type="submission" date="2019-06" db="EMBL/GenBank/DDBJ databases">
        <title>Whole genome shotgun sequence of Brevibacillus parabrevis NBRC 12334.</title>
        <authorList>
            <person name="Hosoyama A."/>
            <person name="Uohara A."/>
            <person name="Ohji S."/>
            <person name="Ichikawa N."/>
        </authorList>
    </citation>
    <scope>NUCLEOTIDE SEQUENCE [LARGE SCALE GENOMIC DNA]</scope>
    <source>
        <strain evidence="2 3">NBRC 12334</strain>
    </source>
</reference>